<proteinExistence type="predicted"/>
<organism evidence="1 2">
    <name type="scientific">Riccia fluitans</name>
    <dbReference type="NCBI Taxonomy" id="41844"/>
    <lineage>
        <taxon>Eukaryota</taxon>
        <taxon>Viridiplantae</taxon>
        <taxon>Streptophyta</taxon>
        <taxon>Embryophyta</taxon>
        <taxon>Marchantiophyta</taxon>
        <taxon>Marchantiopsida</taxon>
        <taxon>Marchantiidae</taxon>
        <taxon>Marchantiales</taxon>
        <taxon>Ricciaceae</taxon>
        <taxon>Riccia</taxon>
    </lineage>
</organism>
<protein>
    <recommendedName>
        <fullName evidence="3">EF-hand domain-containing protein</fullName>
    </recommendedName>
</protein>
<keyword evidence="2" id="KW-1185">Reference proteome</keyword>
<dbReference type="Proteomes" id="UP001605036">
    <property type="component" value="Unassembled WGS sequence"/>
</dbReference>
<dbReference type="AlphaFoldDB" id="A0ABD1XK18"/>
<name>A0ABD1XK18_9MARC</name>
<gene>
    <name evidence="1" type="ORF">R1flu_027828</name>
</gene>
<dbReference type="SUPFAM" id="SSF47473">
    <property type="entry name" value="EF-hand"/>
    <property type="match status" value="1"/>
</dbReference>
<evidence type="ECO:0000313" key="2">
    <source>
        <dbReference type="Proteomes" id="UP001605036"/>
    </source>
</evidence>
<evidence type="ECO:0000313" key="1">
    <source>
        <dbReference type="EMBL" id="KAL2609255.1"/>
    </source>
</evidence>
<evidence type="ECO:0008006" key="3">
    <source>
        <dbReference type="Google" id="ProtNLM"/>
    </source>
</evidence>
<comment type="caution">
    <text evidence="1">The sequence shown here is derived from an EMBL/GenBank/DDBJ whole genome shotgun (WGS) entry which is preliminary data.</text>
</comment>
<accession>A0ABD1XK18</accession>
<reference evidence="1 2" key="1">
    <citation type="submission" date="2024-09" db="EMBL/GenBank/DDBJ databases">
        <title>Chromosome-scale assembly of Riccia fluitans.</title>
        <authorList>
            <person name="Paukszto L."/>
            <person name="Sawicki J."/>
            <person name="Karawczyk K."/>
            <person name="Piernik-Szablinska J."/>
            <person name="Szczecinska M."/>
            <person name="Mazdziarz M."/>
        </authorList>
    </citation>
    <scope>NUCLEOTIDE SEQUENCE [LARGE SCALE GENOMIC DNA]</scope>
    <source>
        <strain evidence="1">Rf_01</strain>
        <tissue evidence="1">Aerial parts of the thallus</tissue>
    </source>
</reference>
<dbReference type="InterPro" id="IPR011992">
    <property type="entry name" value="EF-hand-dom_pair"/>
</dbReference>
<sequence length="624" mass="70234">MALDRAWFAPVILNPNGKPSLLHPMPVDHPKRIDDVSNEGPFAVHDEFLACPKKVPYNILRNDDIEKSQPKWTIKEPLDPLTLDKPYPENWLVGAEEKKKKKLEGNLSTERHTNPLDPKYKLASGESIMPCGNSDHFSNRVSNPMDCSDIVGAKPTEYYKRPRRECRGSCEPDPTTRPAKLTHTRTRCNVGGCLNLADISLGKKHFGFMRYPETNPVEPFYANEAHETPAMKYKRLKKAILPAHKEKWNVCERALDVMYWKSEQLPDVCRRYGDLYSGCVDYAGLRKSLEQFGLSFNDKDYARLLRFADKEGRGVVNARDFAAQLRHNDGLEMDQAQKLGYNLGVNWGHCKYEAQKPTCMGQGCAVIVEEPKQGRTKIVWADSEQKYNPFTGEILPYQRPAMMSTGNSFQYNLNEVQAAEFMKKREENYYIPGAYVPRGSIPVTHSCAISKSCTLPHVFLEGTSDHPEGEHHHHVHQHIPDPRGSAILGPDALARALPAADPEVFQLFQPQLSKASVSFQLPARIPVEMGGRPSLLDTTKGMGAIVRKASLEGRKLSEGFIKLPNLTGIHSIPIPLNSAKGDEVMWRRVGAPRAPKQPFVSYKDRVRTNNRIADIDIVRGLILP</sequence>
<dbReference type="EMBL" id="JBHFFA010000008">
    <property type="protein sequence ID" value="KAL2609255.1"/>
    <property type="molecule type" value="Genomic_DNA"/>
</dbReference>